<dbReference type="OrthoDB" id="10511756at2759"/>
<feature type="signal peptide" evidence="2">
    <location>
        <begin position="1"/>
        <end position="16"/>
    </location>
</feature>
<name>A0A3N4LR76_9PEZI</name>
<feature type="chain" id="PRO_5018163837" evidence="2">
    <location>
        <begin position="17"/>
        <end position="568"/>
    </location>
</feature>
<feature type="region of interest" description="Disordered" evidence="1">
    <location>
        <begin position="104"/>
        <end position="176"/>
    </location>
</feature>
<gene>
    <name evidence="3" type="ORF">L211DRAFT_848262</name>
</gene>
<proteinExistence type="predicted"/>
<feature type="compositionally biased region" description="Basic and acidic residues" evidence="1">
    <location>
        <begin position="238"/>
        <end position="248"/>
    </location>
</feature>
<feature type="compositionally biased region" description="Low complexity" evidence="1">
    <location>
        <begin position="293"/>
        <end position="303"/>
    </location>
</feature>
<organism evidence="3 4">
    <name type="scientific">Terfezia boudieri ATCC MYA-4762</name>
    <dbReference type="NCBI Taxonomy" id="1051890"/>
    <lineage>
        <taxon>Eukaryota</taxon>
        <taxon>Fungi</taxon>
        <taxon>Dikarya</taxon>
        <taxon>Ascomycota</taxon>
        <taxon>Pezizomycotina</taxon>
        <taxon>Pezizomycetes</taxon>
        <taxon>Pezizales</taxon>
        <taxon>Pezizaceae</taxon>
        <taxon>Terfezia</taxon>
    </lineage>
</organism>
<feature type="region of interest" description="Disordered" evidence="1">
    <location>
        <begin position="238"/>
        <end position="303"/>
    </location>
</feature>
<feature type="region of interest" description="Disordered" evidence="1">
    <location>
        <begin position="517"/>
        <end position="540"/>
    </location>
</feature>
<feature type="compositionally biased region" description="Low complexity" evidence="1">
    <location>
        <begin position="110"/>
        <end position="124"/>
    </location>
</feature>
<dbReference type="AlphaFoldDB" id="A0A3N4LR76"/>
<dbReference type="EMBL" id="ML121538">
    <property type="protein sequence ID" value="RPB25423.1"/>
    <property type="molecule type" value="Genomic_DNA"/>
</dbReference>
<dbReference type="Proteomes" id="UP000267821">
    <property type="component" value="Unassembled WGS sequence"/>
</dbReference>
<accession>A0A3N4LR76</accession>
<sequence length="568" mass="61559">MYSIFALSLIAGAALAVPLDEENTLQLSNDFHSLQQPALARRDEALNVEDGYWCPQPPCHPEGPLVIELPPKTRVVTEYPCYQPPCYNQRIKTETETEIKKVTKTKTKPTTKTQTKTKTVTTPKETTKTKSKTKTKTSTSKTTKKSTTTTTSSATSTTTTTTISTTTTTKKKPLHQYQGVEDYVPIPRRARRSLGADDGHCPYGQECNYNDIIAVQPEDVYTKTVCPGQYCPEVQKTKTEERTKTKEKTKTKKKTKTLTETEQKKQTVTTEKTKTKPKKTVTKTSTTKKVKTRTSTTTTTTTSSTTSVTTATVTTTKTKKVPQVGGLAGGRRVDGRSDGRSPDAQWQGAQGTNNIQPVIAPNRAQIPDQPGIAAAPVVVVASQVRVLDAAVSTQQASLDGDAAERIISENNGAAVEAGANEIAAPDIVPVPVAAPAPATPAAAADLNLARRFFKFTNSTNINGLNNSTSIHTTGEFILAKLESSVTRKSGESSTLVLTETSASDAVKTLTLKLRKPNTTSTLNKRYANPNPRMPKARKRPPRAYQVYADFGTNWVPHIPGVMRFVIGG</sequence>
<dbReference type="InParanoid" id="A0A3N4LR76"/>
<evidence type="ECO:0000256" key="1">
    <source>
        <dbReference type="SAM" id="MobiDB-lite"/>
    </source>
</evidence>
<keyword evidence="2" id="KW-0732">Signal</keyword>
<evidence type="ECO:0000313" key="4">
    <source>
        <dbReference type="Proteomes" id="UP000267821"/>
    </source>
</evidence>
<evidence type="ECO:0000313" key="3">
    <source>
        <dbReference type="EMBL" id="RPB25423.1"/>
    </source>
</evidence>
<feature type="compositionally biased region" description="Low complexity" evidence="1">
    <location>
        <begin position="136"/>
        <end position="168"/>
    </location>
</feature>
<dbReference type="PANTHER" id="PTHR35193">
    <property type="entry name" value="MUCIN 13A, CELL SURFACE-ASSOCIATED-RELATED"/>
    <property type="match status" value="1"/>
</dbReference>
<evidence type="ECO:0000256" key="2">
    <source>
        <dbReference type="SAM" id="SignalP"/>
    </source>
</evidence>
<feature type="compositionally biased region" description="Basic and acidic residues" evidence="1">
    <location>
        <begin position="331"/>
        <end position="341"/>
    </location>
</feature>
<protein>
    <submittedName>
        <fullName evidence="3">Uncharacterized protein</fullName>
    </submittedName>
</protein>
<reference evidence="3 4" key="1">
    <citation type="journal article" date="2018" name="Nat. Ecol. Evol.">
        <title>Pezizomycetes genomes reveal the molecular basis of ectomycorrhizal truffle lifestyle.</title>
        <authorList>
            <person name="Murat C."/>
            <person name="Payen T."/>
            <person name="Noel B."/>
            <person name="Kuo A."/>
            <person name="Morin E."/>
            <person name="Chen J."/>
            <person name="Kohler A."/>
            <person name="Krizsan K."/>
            <person name="Balestrini R."/>
            <person name="Da Silva C."/>
            <person name="Montanini B."/>
            <person name="Hainaut M."/>
            <person name="Levati E."/>
            <person name="Barry K.W."/>
            <person name="Belfiori B."/>
            <person name="Cichocki N."/>
            <person name="Clum A."/>
            <person name="Dockter R.B."/>
            <person name="Fauchery L."/>
            <person name="Guy J."/>
            <person name="Iotti M."/>
            <person name="Le Tacon F."/>
            <person name="Lindquist E.A."/>
            <person name="Lipzen A."/>
            <person name="Malagnac F."/>
            <person name="Mello A."/>
            <person name="Molinier V."/>
            <person name="Miyauchi S."/>
            <person name="Poulain J."/>
            <person name="Riccioni C."/>
            <person name="Rubini A."/>
            <person name="Sitrit Y."/>
            <person name="Splivallo R."/>
            <person name="Traeger S."/>
            <person name="Wang M."/>
            <person name="Zifcakova L."/>
            <person name="Wipf D."/>
            <person name="Zambonelli A."/>
            <person name="Paolocci F."/>
            <person name="Nowrousian M."/>
            <person name="Ottonello S."/>
            <person name="Baldrian P."/>
            <person name="Spatafora J.W."/>
            <person name="Henrissat B."/>
            <person name="Nagy L.G."/>
            <person name="Aury J.M."/>
            <person name="Wincker P."/>
            <person name="Grigoriev I.V."/>
            <person name="Bonfante P."/>
            <person name="Martin F.M."/>
        </authorList>
    </citation>
    <scope>NUCLEOTIDE SEQUENCE [LARGE SCALE GENOMIC DNA]</scope>
    <source>
        <strain evidence="3 4">ATCC MYA-4762</strain>
    </source>
</reference>
<feature type="region of interest" description="Disordered" evidence="1">
    <location>
        <begin position="320"/>
        <end position="351"/>
    </location>
</feature>
<feature type="compositionally biased region" description="Basic residues" evidence="1">
    <location>
        <begin position="275"/>
        <end position="292"/>
    </location>
</feature>
<keyword evidence="4" id="KW-1185">Reference proteome</keyword>
<dbReference type="PANTHER" id="PTHR35193:SF5">
    <property type="entry name" value="FLOCCULATION PROTEIN FLO11"/>
    <property type="match status" value="1"/>
</dbReference>